<reference evidence="9 10" key="1">
    <citation type="journal article" date="2011" name="EMBO J.">
        <title>Structural diversity of bacterial flagellar motors.</title>
        <authorList>
            <person name="Chen S."/>
            <person name="Beeby M."/>
            <person name="Murphy G.E."/>
            <person name="Leadbetter J.R."/>
            <person name="Hendrixson D.R."/>
            <person name="Briegel A."/>
            <person name="Li Z."/>
            <person name="Shi J."/>
            <person name="Tocheva E.I."/>
            <person name="Muller A."/>
            <person name="Dobro M.J."/>
            <person name="Jensen G.J."/>
        </authorList>
    </citation>
    <scope>NUCLEOTIDE SEQUENCE [LARGE SCALE GENOMIC DNA]</scope>
    <source>
        <strain evidence="9 10">DSM 6540</strain>
    </source>
</reference>
<dbReference type="Proteomes" id="UP000003240">
    <property type="component" value="Unassembled WGS sequence"/>
</dbReference>
<dbReference type="InterPro" id="IPR014776">
    <property type="entry name" value="4pyrrole_Mease_sub2"/>
</dbReference>
<evidence type="ECO:0000256" key="1">
    <source>
        <dbReference type="ARBA" id="ARBA00004953"/>
    </source>
</evidence>
<dbReference type="AlphaFoldDB" id="F7NPS6"/>
<evidence type="ECO:0000259" key="8">
    <source>
        <dbReference type="Pfam" id="PF00590"/>
    </source>
</evidence>
<comment type="similarity">
    <text evidence="2 7">Belongs to the precorrin methyltransferase family.</text>
</comment>
<dbReference type="eggNOG" id="COG2243">
    <property type="taxonomic scope" value="Bacteria"/>
</dbReference>
<comment type="caution">
    <text evidence="9">The sequence shown here is derived from an EMBL/GenBank/DDBJ whole genome shotgun (WGS) entry which is preliminary data.</text>
</comment>
<comment type="pathway">
    <text evidence="1">Cofactor biosynthesis; adenosylcobalamin biosynthesis.</text>
</comment>
<evidence type="ECO:0000256" key="4">
    <source>
        <dbReference type="ARBA" id="ARBA00022603"/>
    </source>
</evidence>
<dbReference type="Gene3D" id="3.40.1010.10">
    <property type="entry name" value="Cobalt-precorrin-4 Transmethylase, Domain 1"/>
    <property type="match status" value="1"/>
</dbReference>
<evidence type="ECO:0000256" key="5">
    <source>
        <dbReference type="ARBA" id="ARBA00022679"/>
    </source>
</evidence>
<proteinExistence type="inferred from homology"/>
<evidence type="ECO:0000313" key="9">
    <source>
        <dbReference type="EMBL" id="EGO61917.1"/>
    </source>
</evidence>
<organism evidence="9 10">
    <name type="scientific">Acetonema longum DSM 6540</name>
    <dbReference type="NCBI Taxonomy" id="1009370"/>
    <lineage>
        <taxon>Bacteria</taxon>
        <taxon>Bacillati</taxon>
        <taxon>Bacillota</taxon>
        <taxon>Negativicutes</taxon>
        <taxon>Acetonemataceae</taxon>
        <taxon>Acetonema</taxon>
    </lineage>
</organism>
<feature type="domain" description="Tetrapyrrole methylase" evidence="8">
    <location>
        <begin position="14"/>
        <end position="181"/>
    </location>
</feature>
<keyword evidence="5 9" id="KW-0808">Transferase</keyword>
<evidence type="ECO:0000256" key="2">
    <source>
        <dbReference type="ARBA" id="ARBA00005879"/>
    </source>
</evidence>
<dbReference type="GO" id="GO:0030788">
    <property type="term" value="F:precorrin-2 C20-methyltransferase activity"/>
    <property type="evidence" value="ECO:0007669"/>
    <property type="project" value="InterPro"/>
</dbReference>
<dbReference type="PANTHER" id="PTHR43467:SF2">
    <property type="entry name" value="COBALT-PRECORRIN-2 C(20)-METHYLTRANSFERASE"/>
    <property type="match status" value="1"/>
</dbReference>
<name>F7NPS6_9FIRM</name>
<dbReference type="InterPro" id="IPR000878">
    <property type="entry name" value="4pyrrol_Mease"/>
</dbReference>
<keyword evidence="10" id="KW-1185">Reference proteome</keyword>
<dbReference type="Pfam" id="PF00590">
    <property type="entry name" value="TP_methylase"/>
    <property type="match status" value="1"/>
</dbReference>
<dbReference type="EMBL" id="AFGF01000269">
    <property type="protein sequence ID" value="EGO61917.1"/>
    <property type="molecule type" value="Genomic_DNA"/>
</dbReference>
<dbReference type="STRING" id="1009370.ALO_20617"/>
<evidence type="ECO:0000256" key="3">
    <source>
        <dbReference type="ARBA" id="ARBA00022573"/>
    </source>
</evidence>
<dbReference type="CDD" id="cd11645">
    <property type="entry name" value="Precorrin_2_C20_MT"/>
    <property type="match status" value="1"/>
</dbReference>
<dbReference type="InterPro" id="IPR006364">
    <property type="entry name" value="CobI/CbiL/CobIJ_dom"/>
</dbReference>
<dbReference type="GO" id="GO:0032259">
    <property type="term" value="P:methylation"/>
    <property type="evidence" value="ECO:0007669"/>
    <property type="project" value="UniProtKB-KW"/>
</dbReference>
<evidence type="ECO:0000256" key="6">
    <source>
        <dbReference type="ARBA" id="ARBA00022691"/>
    </source>
</evidence>
<sequence>MCSLPRKRKKRESLAFSIVKRHIQPHTQVVDMVFPMIKDTQALGGSWADNKKKILEFLQEGKKVVFITLGDPMLYSTYIYVFKLLQDLGHQVVNIPGIPAFCAITSHTGFPIAEWTDVVAIVPATAAPDKIEKVLDICDAAVLMKVYKNSSQIIGMLQEKGFAANAVLASDVGTEREMIVRNISEAKDQPCSYLSTIVARRAAQNR</sequence>
<dbReference type="InterPro" id="IPR012382">
    <property type="entry name" value="CobI/CbiL"/>
</dbReference>
<dbReference type="SUPFAM" id="SSF53790">
    <property type="entry name" value="Tetrapyrrole methylase"/>
    <property type="match status" value="1"/>
</dbReference>
<dbReference type="InterPro" id="IPR035996">
    <property type="entry name" value="4pyrrol_Methylase_sf"/>
</dbReference>
<evidence type="ECO:0000313" key="10">
    <source>
        <dbReference type="Proteomes" id="UP000003240"/>
    </source>
</evidence>
<evidence type="ECO:0000256" key="7">
    <source>
        <dbReference type="PIRNR" id="PIRNR036427"/>
    </source>
</evidence>
<dbReference type="PANTHER" id="PTHR43467">
    <property type="entry name" value="COBALT-PRECORRIN-2 C(20)-METHYLTRANSFERASE"/>
    <property type="match status" value="1"/>
</dbReference>
<dbReference type="UniPathway" id="UPA00148"/>
<dbReference type="GO" id="GO:0009236">
    <property type="term" value="P:cobalamin biosynthetic process"/>
    <property type="evidence" value="ECO:0007669"/>
    <property type="project" value="UniProtKB-UniRule"/>
</dbReference>
<dbReference type="NCBIfam" id="TIGR01467">
    <property type="entry name" value="cobI_cbiL"/>
    <property type="match status" value="1"/>
</dbReference>
<keyword evidence="4 9" id="KW-0489">Methyltransferase</keyword>
<dbReference type="Gene3D" id="3.30.950.10">
    <property type="entry name" value="Methyltransferase, Cobalt-precorrin-4 Transmethylase, Domain 2"/>
    <property type="match status" value="1"/>
</dbReference>
<protein>
    <submittedName>
        <fullName evidence="9">Precorrin-2 C20-methyltransferase</fullName>
    </submittedName>
</protein>
<gene>
    <name evidence="9" type="ORF">ALO_20617</name>
</gene>
<accession>F7NPS6</accession>
<keyword evidence="6" id="KW-0949">S-adenosyl-L-methionine</keyword>
<dbReference type="InterPro" id="IPR014777">
    <property type="entry name" value="4pyrrole_Mease_sub1"/>
</dbReference>
<keyword evidence="3" id="KW-0169">Cobalamin biosynthesis</keyword>
<dbReference type="PIRSF" id="PIRSF036427">
    <property type="entry name" value="Precrrn-2_mtase"/>
    <property type="match status" value="1"/>
</dbReference>